<dbReference type="AlphaFoldDB" id="A0A8H6W621"/>
<dbReference type="GeneID" id="59345738"/>
<dbReference type="OrthoDB" id="2788229at2759"/>
<reference evidence="1" key="1">
    <citation type="submission" date="2020-05" db="EMBL/GenBank/DDBJ databases">
        <title>Mycena genomes resolve the evolution of fungal bioluminescence.</title>
        <authorList>
            <person name="Tsai I.J."/>
        </authorList>
    </citation>
    <scope>NUCLEOTIDE SEQUENCE</scope>
    <source>
        <strain evidence="1">171206Taipei</strain>
    </source>
</reference>
<proteinExistence type="predicted"/>
<dbReference type="SUPFAM" id="SSF52047">
    <property type="entry name" value="RNI-like"/>
    <property type="match status" value="1"/>
</dbReference>
<evidence type="ECO:0008006" key="3">
    <source>
        <dbReference type="Google" id="ProtNLM"/>
    </source>
</evidence>
<dbReference type="RefSeq" id="XP_037221143.1">
    <property type="nucleotide sequence ID" value="XM_037363222.1"/>
</dbReference>
<sequence>MVNLPLELWDAVLDHLHDQPTTLLGTAAVCRAWVPASRFHGFSALSLSIIQPHKSPEAAALRALQLDVLLASPHETLSASVNTLSVRDTLAPVRLRPDPTRTTFVTVTLLQLAPRVALLPHITCLALTELCWPFLRALGPHVEHLSLASGAVCLGPNVPRLCAALPRLKTLALDGVAGIPFRPAAARATGNLASAAVPSLLQSLTIRRSSIAFLPWLTLVGMDNLRSLHVEDLVSYELDCLTGFLVAAPILENLELTFFTSCVDDNALTLVLAPRTCLKTVRVRGSDVLPHAKDSNEAESKARRESYHSVARVF</sequence>
<keyword evidence="2" id="KW-1185">Reference proteome</keyword>
<name>A0A8H6W621_9AGAR</name>
<dbReference type="Proteomes" id="UP000636479">
    <property type="component" value="Unassembled WGS sequence"/>
</dbReference>
<comment type="caution">
    <text evidence="1">The sequence shown here is derived from an EMBL/GenBank/DDBJ whole genome shotgun (WGS) entry which is preliminary data.</text>
</comment>
<dbReference type="EMBL" id="JACAZF010000005">
    <property type="protein sequence ID" value="KAF7304171.1"/>
    <property type="molecule type" value="Genomic_DNA"/>
</dbReference>
<evidence type="ECO:0000313" key="2">
    <source>
        <dbReference type="Proteomes" id="UP000636479"/>
    </source>
</evidence>
<evidence type="ECO:0000313" key="1">
    <source>
        <dbReference type="EMBL" id="KAF7304171.1"/>
    </source>
</evidence>
<gene>
    <name evidence="1" type="ORF">MIND_00649100</name>
</gene>
<accession>A0A8H6W621</accession>
<organism evidence="1 2">
    <name type="scientific">Mycena indigotica</name>
    <dbReference type="NCBI Taxonomy" id="2126181"/>
    <lineage>
        <taxon>Eukaryota</taxon>
        <taxon>Fungi</taxon>
        <taxon>Dikarya</taxon>
        <taxon>Basidiomycota</taxon>
        <taxon>Agaricomycotina</taxon>
        <taxon>Agaricomycetes</taxon>
        <taxon>Agaricomycetidae</taxon>
        <taxon>Agaricales</taxon>
        <taxon>Marasmiineae</taxon>
        <taxon>Mycenaceae</taxon>
        <taxon>Mycena</taxon>
    </lineage>
</organism>
<protein>
    <recommendedName>
        <fullName evidence="3">F-box domain-containing protein</fullName>
    </recommendedName>
</protein>